<feature type="non-terminal residue" evidence="1">
    <location>
        <position position="1"/>
    </location>
</feature>
<evidence type="ECO:0000313" key="1">
    <source>
        <dbReference type="EMBL" id="CAG8655921.1"/>
    </source>
</evidence>
<organism evidence="1 2">
    <name type="scientific">Cetraspora pellucida</name>
    <dbReference type="NCBI Taxonomy" id="1433469"/>
    <lineage>
        <taxon>Eukaryota</taxon>
        <taxon>Fungi</taxon>
        <taxon>Fungi incertae sedis</taxon>
        <taxon>Mucoromycota</taxon>
        <taxon>Glomeromycotina</taxon>
        <taxon>Glomeromycetes</taxon>
        <taxon>Diversisporales</taxon>
        <taxon>Gigasporaceae</taxon>
        <taxon>Cetraspora</taxon>
    </lineage>
</organism>
<proteinExistence type="predicted"/>
<keyword evidence="2" id="KW-1185">Reference proteome</keyword>
<sequence>LNSILCQDVYKTEAKISKGHEQHNNTLEIHSTKHQCQQTSENEKSILKPILDHNDFSEDEAFNILLQLIDHSEERWTLQCIHRYWSNNQYKKNTKLVVLNKINNDT</sequence>
<comment type="caution">
    <text evidence="1">The sequence shown here is derived from an EMBL/GenBank/DDBJ whole genome shotgun (WGS) entry which is preliminary data.</text>
</comment>
<evidence type="ECO:0000313" key="2">
    <source>
        <dbReference type="Proteomes" id="UP000789366"/>
    </source>
</evidence>
<accession>A0ACA9NHT0</accession>
<reference evidence="1" key="1">
    <citation type="submission" date="2021-06" db="EMBL/GenBank/DDBJ databases">
        <authorList>
            <person name="Kallberg Y."/>
            <person name="Tangrot J."/>
            <person name="Rosling A."/>
        </authorList>
    </citation>
    <scope>NUCLEOTIDE SEQUENCE</scope>
    <source>
        <strain evidence="1">28 12/20/2015</strain>
    </source>
</reference>
<dbReference type="Proteomes" id="UP000789366">
    <property type="component" value="Unassembled WGS sequence"/>
</dbReference>
<gene>
    <name evidence="1" type="ORF">SPELUC_LOCUS9085</name>
</gene>
<dbReference type="EMBL" id="CAJVPW010014717">
    <property type="protein sequence ID" value="CAG8655921.1"/>
    <property type="molecule type" value="Genomic_DNA"/>
</dbReference>
<protein>
    <submittedName>
        <fullName evidence="1">17489_t:CDS:1</fullName>
    </submittedName>
</protein>
<name>A0ACA9NHT0_9GLOM</name>